<dbReference type="SUPFAM" id="SSF56235">
    <property type="entry name" value="N-terminal nucleophile aminohydrolases (Ntn hydrolases)"/>
    <property type="match status" value="1"/>
</dbReference>
<proteinExistence type="inferred from homology"/>
<dbReference type="Gene3D" id="3.60.20.10">
    <property type="entry name" value="Glutamine Phosphoribosylpyrophosphate, subunit 1, domain 1"/>
    <property type="match status" value="1"/>
</dbReference>
<organism evidence="13 14">
    <name type="scientific">Brevibacillus laterosporus LMG 15441</name>
    <dbReference type="NCBI Taxonomy" id="1042163"/>
    <lineage>
        <taxon>Bacteria</taxon>
        <taxon>Bacillati</taxon>
        <taxon>Bacillota</taxon>
        <taxon>Bacilli</taxon>
        <taxon>Bacillales</taxon>
        <taxon>Paenibacillaceae</taxon>
        <taxon>Brevibacillus</taxon>
    </lineage>
</organism>
<dbReference type="InterPro" id="IPR001962">
    <property type="entry name" value="Asn_synthase"/>
</dbReference>
<name>A0A075R5A7_BRELA</name>
<dbReference type="Pfam" id="PF13537">
    <property type="entry name" value="GATase_7"/>
    <property type="match status" value="1"/>
</dbReference>
<evidence type="ECO:0000256" key="9">
    <source>
        <dbReference type="PIRSR" id="PIRSR001589-1"/>
    </source>
</evidence>
<reference evidence="13 14" key="1">
    <citation type="journal article" date="2011" name="J. Bacteriol.">
        <title>Genome sequence of Brevibacillus laterosporus LMG 15441, a pathogen of invertebrates.</title>
        <authorList>
            <person name="Djukic M."/>
            <person name="Poehlein A."/>
            <person name="Thurmer A."/>
            <person name="Daniel R."/>
        </authorList>
    </citation>
    <scope>NUCLEOTIDE SEQUENCE [LARGE SCALE GENOMIC DNA]</scope>
    <source>
        <strain evidence="13 14">LMG 15441</strain>
    </source>
</reference>
<dbReference type="NCBIfam" id="TIGR01536">
    <property type="entry name" value="asn_synth_AEB"/>
    <property type="match status" value="1"/>
</dbReference>
<dbReference type="InterPro" id="IPR014729">
    <property type="entry name" value="Rossmann-like_a/b/a_fold"/>
</dbReference>
<dbReference type="InterPro" id="IPR033738">
    <property type="entry name" value="AsnB_N"/>
</dbReference>
<dbReference type="PROSITE" id="PS51278">
    <property type="entry name" value="GATASE_TYPE_2"/>
    <property type="match status" value="1"/>
</dbReference>
<evidence type="ECO:0000313" key="13">
    <source>
        <dbReference type="EMBL" id="AIG26358.1"/>
    </source>
</evidence>
<dbReference type="Gene3D" id="3.40.50.620">
    <property type="entry name" value="HUPs"/>
    <property type="match status" value="1"/>
</dbReference>
<dbReference type="KEGG" id="blr:BRLA_c020370"/>
<evidence type="ECO:0000256" key="1">
    <source>
        <dbReference type="ARBA" id="ARBA00005187"/>
    </source>
</evidence>
<dbReference type="EC" id="6.3.5.4" evidence="3"/>
<dbReference type="AlphaFoldDB" id="A0A075R5A7"/>
<dbReference type="InterPro" id="IPR029055">
    <property type="entry name" value="Ntn_hydrolases_N"/>
</dbReference>
<sequence length="624" mass="71679">MCGITGWIDWEHNLLHQKHILQQMSDSIRHRGPDAEGCWITEHAALAHRRLIVIDPEGGVQPFIYHESEPLYAMTYNGEIYNYLELRRELIERGHRFKTNSDTEVLLHAYMEWSEDCVKHLNGIFAFAIWDQVKQSLFLARDHLGVKPLFYYQQGSSILFGSEIKAILAHPEVKREVDVQGLAELIALGGIRTPGNGIFSNIFEVKPAHSITFTKERTRETRYWQLQSKLHTETATETADHIRYLLEDTVKRQLIADVPVVSMLSGGLDSSGLVSIAGRQFFDKGQQLSTYSVDFVGSDQDFVADKARPSLDAPYAKMLSEYVGTKHHFITLTSEELLENLLIPMRMRDLPGYGDMETSLHLLCKEMKKDATVAISGESADEIFSGYPWFHQEEYLDSRMYPWLLNTWDKFASLLQQDVIEGIQPNHYATMRYAEATKEVPLLENETITQMHQRRMSYLFITRFLVGLLERKDRASMYAGFEVRVPFCDYRLVEYAFNIPFELKTVGNIEKGILRQAFLGSIPEEVRLRRKSAYPSTQDPVYFTGVQSIFQEIMSNPNAPLHDLLDKKKVMHVVGGNSSLLQGKMHSSQGLLLKLMEYFIQVNMWLSEYKIVLQSANRNLHGSM</sequence>
<keyword evidence="5 10" id="KW-0067">ATP-binding</keyword>
<dbReference type="CDD" id="cd00712">
    <property type="entry name" value="AsnB"/>
    <property type="match status" value="1"/>
</dbReference>
<dbReference type="SUPFAM" id="SSF52402">
    <property type="entry name" value="Adenine nucleotide alpha hydrolases-like"/>
    <property type="match status" value="1"/>
</dbReference>
<protein>
    <recommendedName>
        <fullName evidence="3">asparagine synthase (glutamine-hydrolyzing)</fullName>
        <ecNumber evidence="3">6.3.5.4</ecNumber>
    </recommendedName>
</protein>
<comment type="pathway">
    <text evidence="1">Amino-acid biosynthesis; L-asparagine biosynthesis; L-asparagine from L-aspartate (L-Gln route): step 1/1.</text>
</comment>
<dbReference type="PIRSF" id="PIRSF001589">
    <property type="entry name" value="Asn_synthetase_glu-h"/>
    <property type="match status" value="1"/>
</dbReference>
<keyword evidence="4 10" id="KW-0547">Nucleotide-binding</keyword>
<dbReference type="GO" id="GO:0005524">
    <property type="term" value="F:ATP binding"/>
    <property type="evidence" value="ECO:0007669"/>
    <property type="project" value="UniProtKB-KW"/>
</dbReference>
<feature type="binding site" evidence="10">
    <location>
        <position position="102"/>
    </location>
    <ligand>
        <name>L-glutamine</name>
        <dbReference type="ChEBI" id="CHEBI:58359"/>
    </ligand>
</feature>
<evidence type="ECO:0000256" key="10">
    <source>
        <dbReference type="PIRSR" id="PIRSR001589-2"/>
    </source>
</evidence>
<feature type="binding site" evidence="10">
    <location>
        <begin position="376"/>
        <end position="377"/>
    </location>
    <ligand>
        <name>ATP</name>
        <dbReference type="ChEBI" id="CHEBI:30616"/>
    </ligand>
</feature>
<evidence type="ECO:0000313" key="14">
    <source>
        <dbReference type="Proteomes" id="UP000005850"/>
    </source>
</evidence>
<dbReference type="STRING" id="1042163.BRLA_c020370"/>
<dbReference type="GO" id="GO:0006529">
    <property type="term" value="P:asparagine biosynthetic process"/>
    <property type="evidence" value="ECO:0007669"/>
    <property type="project" value="UniProtKB-KW"/>
</dbReference>
<dbReference type="Pfam" id="PF00733">
    <property type="entry name" value="Asn_synthase"/>
    <property type="match status" value="1"/>
</dbReference>
<dbReference type="Proteomes" id="UP000005850">
    <property type="component" value="Chromosome"/>
</dbReference>
<dbReference type="InterPro" id="IPR051786">
    <property type="entry name" value="ASN_synthetase/amidase"/>
</dbReference>
<evidence type="ECO:0000256" key="6">
    <source>
        <dbReference type="ARBA" id="ARBA00022888"/>
    </source>
</evidence>
<feature type="binding site" evidence="10">
    <location>
        <position position="293"/>
    </location>
    <ligand>
        <name>ATP</name>
        <dbReference type="ChEBI" id="CHEBI:30616"/>
    </ligand>
</feature>
<keyword evidence="9" id="KW-0028">Amino-acid biosynthesis</keyword>
<dbReference type="InterPro" id="IPR006426">
    <property type="entry name" value="Asn_synth_AEB"/>
</dbReference>
<comment type="catalytic activity">
    <reaction evidence="8">
        <text>L-aspartate + L-glutamine + ATP + H2O = L-asparagine + L-glutamate + AMP + diphosphate + H(+)</text>
        <dbReference type="Rhea" id="RHEA:12228"/>
        <dbReference type="ChEBI" id="CHEBI:15377"/>
        <dbReference type="ChEBI" id="CHEBI:15378"/>
        <dbReference type="ChEBI" id="CHEBI:29985"/>
        <dbReference type="ChEBI" id="CHEBI:29991"/>
        <dbReference type="ChEBI" id="CHEBI:30616"/>
        <dbReference type="ChEBI" id="CHEBI:33019"/>
        <dbReference type="ChEBI" id="CHEBI:58048"/>
        <dbReference type="ChEBI" id="CHEBI:58359"/>
        <dbReference type="ChEBI" id="CHEBI:456215"/>
        <dbReference type="EC" id="6.3.5.4"/>
    </reaction>
</comment>
<keyword evidence="6 9" id="KW-0061">Asparagine biosynthesis</keyword>
<evidence type="ECO:0000256" key="8">
    <source>
        <dbReference type="ARBA" id="ARBA00048741"/>
    </source>
</evidence>
<dbReference type="CDD" id="cd01991">
    <property type="entry name" value="Asn_synthase_B_C"/>
    <property type="match status" value="1"/>
</dbReference>
<feature type="domain" description="Glutamine amidotransferase type-2" evidence="12">
    <location>
        <begin position="2"/>
        <end position="216"/>
    </location>
</feature>
<keyword evidence="14" id="KW-1185">Reference proteome</keyword>
<accession>A0A075R5A7</accession>
<dbReference type="HOGENOM" id="CLU_014658_3_2_9"/>
<gene>
    <name evidence="13" type="ORF">BRLA_c020370</name>
</gene>
<dbReference type="eggNOG" id="COG0367">
    <property type="taxonomic scope" value="Bacteria"/>
</dbReference>
<dbReference type="RefSeq" id="WP_003337211.1">
    <property type="nucleotide sequence ID" value="NZ_CP007806.1"/>
</dbReference>
<evidence type="ECO:0000256" key="11">
    <source>
        <dbReference type="PIRSR" id="PIRSR001589-3"/>
    </source>
</evidence>
<keyword evidence="7 9" id="KW-0315">Glutamine amidotransferase</keyword>
<evidence type="ECO:0000256" key="7">
    <source>
        <dbReference type="ARBA" id="ARBA00022962"/>
    </source>
</evidence>
<keyword evidence="13" id="KW-0436">Ligase</keyword>
<comment type="similarity">
    <text evidence="2">Belongs to the asparagine synthetase family.</text>
</comment>
<evidence type="ECO:0000259" key="12">
    <source>
        <dbReference type="PROSITE" id="PS51278"/>
    </source>
</evidence>
<dbReference type="PANTHER" id="PTHR43284">
    <property type="entry name" value="ASPARAGINE SYNTHETASE (GLUTAMINE-HYDROLYZING)"/>
    <property type="match status" value="1"/>
</dbReference>
<feature type="site" description="Important for beta-aspartyl-AMP intermediate formation" evidence="11">
    <location>
        <position position="378"/>
    </location>
</feature>
<dbReference type="EMBL" id="CP007806">
    <property type="protein sequence ID" value="AIG26358.1"/>
    <property type="molecule type" value="Genomic_DNA"/>
</dbReference>
<evidence type="ECO:0000256" key="4">
    <source>
        <dbReference type="ARBA" id="ARBA00022741"/>
    </source>
</evidence>
<evidence type="ECO:0000256" key="2">
    <source>
        <dbReference type="ARBA" id="ARBA00005752"/>
    </source>
</evidence>
<evidence type="ECO:0000256" key="5">
    <source>
        <dbReference type="ARBA" id="ARBA00022840"/>
    </source>
</evidence>
<dbReference type="PANTHER" id="PTHR43284:SF1">
    <property type="entry name" value="ASPARAGINE SYNTHETASE"/>
    <property type="match status" value="1"/>
</dbReference>
<feature type="active site" description="For GATase activity" evidence="9">
    <location>
        <position position="2"/>
    </location>
</feature>
<evidence type="ECO:0000256" key="3">
    <source>
        <dbReference type="ARBA" id="ARBA00012737"/>
    </source>
</evidence>
<dbReference type="InterPro" id="IPR017932">
    <property type="entry name" value="GATase_2_dom"/>
</dbReference>
<dbReference type="GO" id="GO:0004066">
    <property type="term" value="F:asparagine synthase (glutamine-hydrolyzing) activity"/>
    <property type="evidence" value="ECO:0007669"/>
    <property type="project" value="UniProtKB-EC"/>
</dbReference>